<feature type="transmembrane region" description="Helical" evidence="2">
    <location>
        <begin position="276"/>
        <end position="295"/>
    </location>
</feature>
<reference evidence="3" key="1">
    <citation type="journal article" date="2016" name="Ticks Tick Borne Dis.">
        <title>De novo assembly and annotation of the salivary gland transcriptome of Rhipicephalus appendiculatus male and female ticks during blood feeding.</title>
        <authorList>
            <person name="de Castro M.H."/>
            <person name="de Klerk D."/>
            <person name="Pienaar R."/>
            <person name="Latif A.A."/>
            <person name="Rees D.J."/>
            <person name="Mans B.J."/>
        </authorList>
    </citation>
    <scope>NUCLEOTIDE SEQUENCE</scope>
    <source>
        <tissue evidence="3">Salivary glands</tissue>
    </source>
</reference>
<evidence type="ECO:0000313" key="3">
    <source>
        <dbReference type="EMBL" id="JAP76709.1"/>
    </source>
</evidence>
<dbReference type="EMBL" id="GEDV01011848">
    <property type="protein sequence ID" value="JAP76709.1"/>
    <property type="molecule type" value="Transcribed_RNA"/>
</dbReference>
<dbReference type="AlphaFoldDB" id="A0A131YBN1"/>
<evidence type="ECO:0000256" key="2">
    <source>
        <dbReference type="SAM" id="Phobius"/>
    </source>
</evidence>
<keyword evidence="2" id="KW-0812">Transmembrane</keyword>
<sequence length="317" mass="34629">MAASEPRQTQTMQPEADEKWVCLQDGGDGVNEPLLKDKDGDTSGEKKSLPNEAKGKGSARDTESFLWWFRSAWNEAHILNVLRHGIRPYVLGAALCAISVLHFLGALASLTESDSLKALVSCLKHLTMAVLCPVIFSIVTRFLTGAAITASTVNKSGVADLLFWLLVTNAATLLAACYTSIYEVGAGIMVYQEARREENFAWHRQLLADIVRVQAFTGAVVLAVSLVILMAMDVKTTFRATSLHIQAIKLYRQLAAEGRLSPLIVLDDCPYSRFPFKARTVLIFVTILAYILTLVEEGARGLNALPSNVTSRTSTVI</sequence>
<organism evidence="3">
    <name type="scientific">Rhipicephalus appendiculatus</name>
    <name type="common">Brown ear tick</name>
    <dbReference type="NCBI Taxonomy" id="34631"/>
    <lineage>
        <taxon>Eukaryota</taxon>
        <taxon>Metazoa</taxon>
        <taxon>Ecdysozoa</taxon>
        <taxon>Arthropoda</taxon>
        <taxon>Chelicerata</taxon>
        <taxon>Arachnida</taxon>
        <taxon>Acari</taxon>
        <taxon>Parasitiformes</taxon>
        <taxon>Ixodida</taxon>
        <taxon>Ixodoidea</taxon>
        <taxon>Ixodidae</taxon>
        <taxon>Rhipicephalinae</taxon>
        <taxon>Rhipicephalus</taxon>
        <taxon>Rhipicephalus</taxon>
    </lineage>
</organism>
<feature type="transmembrane region" description="Helical" evidence="2">
    <location>
        <begin position="213"/>
        <end position="232"/>
    </location>
</feature>
<feature type="compositionally biased region" description="Basic and acidic residues" evidence="1">
    <location>
        <begin position="34"/>
        <end position="57"/>
    </location>
</feature>
<accession>A0A131YBN1</accession>
<feature type="region of interest" description="Disordered" evidence="1">
    <location>
        <begin position="1"/>
        <end position="57"/>
    </location>
</feature>
<evidence type="ECO:0000256" key="1">
    <source>
        <dbReference type="SAM" id="MobiDB-lite"/>
    </source>
</evidence>
<keyword evidence="2" id="KW-0472">Membrane</keyword>
<feature type="compositionally biased region" description="Polar residues" evidence="1">
    <location>
        <begin position="1"/>
        <end position="13"/>
    </location>
</feature>
<proteinExistence type="predicted"/>
<keyword evidence="2" id="KW-1133">Transmembrane helix</keyword>
<name>A0A131YBN1_RHIAP</name>
<feature type="transmembrane region" description="Helical" evidence="2">
    <location>
        <begin position="161"/>
        <end position="181"/>
    </location>
</feature>
<feature type="transmembrane region" description="Helical" evidence="2">
    <location>
        <begin position="128"/>
        <end position="149"/>
    </location>
</feature>
<feature type="transmembrane region" description="Helical" evidence="2">
    <location>
        <begin position="89"/>
        <end position="108"/>
    </location>
</feature>
<protein>
    <submittedName>
        <fullName evidence="3">Uncharacterized protein</fullName>
    </submittedName>
</protein>